<name>A0A9E6ZJG9_ALIAG</name>
<organism evidence="1 2">
    <name type="scientific">Alicyclobacillus acidoterrestris (strain ATCC 49025 / DSM 3922 / CIP 106132 / NCIMB 13137 / GD3B)</name>
    <dbReference type="NCBI Taxonomy" id="1356854"/>
    <lineage>
        <taxon>Bacteria</taxon>
        <taxon>Bacillati</taxon>
        <taxon>Bacillota</taxon>
        <taxon>Bacilli</taxon>
        <taxon>Bacillales</taxon>
        <taxon>Alicyclobacillaceae</taxon>
        <taxon>Alicyclobacillus</taxon>
    </lineage>
</organism>
<keyword evidence="2" id="KW-1185">Reference proteome</keyword>
<sequence length="138" mass="15631">MGYSPEYVQNMTQLHRRLREHPETLVTLVVGPDDLCAKFPETQPCHCHDATVMQRDSAVRQRLGVQTGETYHWSDITQRIQNHIVASDIATLCRTCSWRSYGVCEEGVERLHNGEGLVEVPDAVDETTHSTPKAKMNI</sequence>
<dbReference type="Proteomes" id="UP000829401">
    <property type="component" value="Chromosome"/>
</dbReference>
<evidence type="ECO:0000313" key="2">
    <source>
        <dbReference type="Proteomes" id="UP000829401"/>
    </source>
</evidence>
<evidence type="ECO:0000313" key="1">
    <source>
        <dbReference type="EMBL" id="UNO50897.1"/>
    </source>
</evidence>
<accession>A0A9E6ZJG9</accession>
<gene>
    <name evidence="1" type="ORF">K1I37_13710</name>
</gene>
<dbReference type="EMBL" id="CP080467">
    <property type="protein sequence ID" value="UNO50897.1"/>
    <property type="molecule type" value="Genomic_DNA"/>
</dbReference>
<dbReference type="InterPro" id="IPR009702">
    <property type="entry name" value="DUF1284"/>
</dbReference>
<dbReference type="AlphaFoldDB" id="A0A9E6ZJG9"/>
<proteinExistence type="predicted"/>
<dbReference type="KEGG" id="aaco:K1I37_13710"/>
<reference evidence="2" key="1">
    <citation type="journal article" date="2022" name="G3 (Bethesda)">
        <title>Unveiling the complete genome sequence of Alicyclobacillus acidoterrestris DSM 3922T, a taint-producing strain.</title>
        <authorList>
            <person name="Leonardo I.C."/>
            <person name="Barreto Crespo M.T."/>
            <person name="Gaspar F.B."/>
        </authorList>
    </citation>
    <scope>NUCLEOTIDE SEQUENCE [LARGE SCALE GENOMIC DNA]</scope>
    <source>
        <strain evidence="2">DSM 3922</strain>
    </source>
</reference>
<protein>
    <submittedName>
        <fullName evidence="1">DUF1284 domain-containing protein</fullName>
    </submittedName>
</protein>
<dbReference type="Pfam" id="PF06935">
    <property type="entry name" value="DUF1284"/>
    <property type="match status" value="1"/>
</dbReference>